<evidence type="ECO:0000256" key="1">
    <source>
        <dbReference type="SAM" id="MobiDB-lite"/>
    </source>
</evidence>
<evidence type="ECO:0000313" key="2">
    <source>
        <dbReference type="EMBL" id="KAJ6257494.1"/>
    </source>
</evidence>
<feature type="region of interest" description="Disordered" evidence="1">
    <location>
        <begin position="1"/>
        <end position="68"/>
    </location>
</feature>
<sequence length="68" mass="7170">MVSDAGAPVRPTSGPPEPSTHEPQQGSKSPDLGDARERPRRPSCTGYGHCDTACNPRGNPRGVEDEIS</sequence>
<name>A0AAD6IT39_DREDA</name>
<comment type="caution">
    <text evidence="2">The sequence shown here is derived from an EMBL/GenBank/DDBJ whole genome shotgun (WGS) entry which is preliminary data.</text>
</comment>
<accession>A0AAD6IT39</accession>
<reference evidence="2" key="1">
    <citation type="submission" date="2023-01" db="EMBL/GenBank/DDBJ databases">
        <title>The chitinases involved in constricting ring structure development in the nematode-trapping fungus Drechslerella dactyloides.</title>
        <authorList>
            <person name="Wang R."/>
            <person name="Zhang L."/>
            <person name="Tang P."/>
            <person name="Li S."/>
            <person name="Liang L."/>
        </authorList>
    </citation>
    <scope>NUCLEOTIDE SEQUENCE</scope>
    <source>
        <strain evidence="2">YMF1.00031</strain>
    </source>
</reference>
<proteinExistence type="predicted"/>
<gene>
    <name evidence="2" type="ORF">Dda_7279</name>
</gene>
<dbReference type="AlphaFoldDB" id="A0AAD6IT39"/>
<dbReference type="EMBL" id="JAQGDS010000010">
    <property type="protein sequence ID" value="KAJ6257494.1"/>
    <property type="molecule type" value="Genomic_DNA"/>
</dbReference>
<organism evidence="2 3">
    <name type="scientific">Drechslerella dactyloides</name>
    <name type="common">Nematode-trapping fungus</name>
    <name type="synonym">Arthrobotrys dactyloides</name>
    <dbReference type="NCBI Taxonomy" id="74499"/>
    <lineage>
        <taxon>Eukaryota</taxon>
        <taxon>Fungi</taxon>
        <taxon>Dikarya</taxon>
        <taxon>Ascomycota</taxon>
        <taxon>Pezizomycotina</taxon>
        <taxon>Orbiliomycetes</taxon>
        <taxon>Orbiliales</taxon>
        <taxon>Orbiliaceae</taxon>
        <taxon>Drechslerella</taxon>
    </lineage>
</organism>
<evidence type="ECO:0000313" key="3">
    <source>
        <dbReference type="Proteomes" id="UP001221413"/>
    </source>
</evidence>
<protein>
    <submittedName>
        <fullName evidence="2">Uncharacterized protein</fullName>
    </submittedName>
</protein>
<keyword evidence="3" id="KW-1185">Reference proteome</keyword>
<dbReference type="Proteomes" id="UP001221413">
    <property type="component" value="Unassembled WGS sequence"/>
</dbReference>